<name>A0A150WJ92_BDEBC</name>
<feature type="domain" description="GYF" evidence="1">
    <location>
        <begin position="6"/>
        <end position="49"/>
    </location>
</feature>
<gene>
    <name evidence="2" type="ORF">AZI86_13550</name>
</gene>
<evidence type="ECO:0000313" key="2">
    <source>
        <dbReference type="EMBL" id="KYG63838.1"/>
    </source>
</evidence>
<accession>A0A150WJ92</accession>
<feature type="domain" description="GYF" evidence="1">
    <location>
        <begin position="92"/>
        <end position="133"/>
    </location>
</feature>
<organism evidence="2 3">
    <name type="scientific">Bdellovibrio bacteriovorus</name>
    <dbReference type="NCBI Taxonomy" id="959"/>
    <lineage>
        <taxon>Bacteria</taxon>
        <taxon>Pseudomonadati</taxon>
        <taxon>Bdellovibrionota</taxon>
        <taxon>Bdellovibrionia</taxon>
        <taxon>Bdellovibrionales</taxon>
        <taxon>Pseudobdellovibrionaceae</taxon>
        <taxon>Bdellovibrio</taxon>
    </lineage>
</organism>
<reference evidence="2 3" key="1">
    <citation type="submission" date="2016-03" db="EMBL/GenBank/DDBJ databases">
        <authorList>
            <person name="Ploux O."/>
        </authorList>
    </citation>
    <scope>NUCLEOTIDE SEQUENCE [LARGE SCALE GENOMIC DNA]</scope>
    <source>
        <strain evidence="2 3">R0</strain>
    </source>
</reference>
<protein>
    <recommendedName>
        <fullName evidence="1">GYF domain-containing protein</fullName>
    </recommendedName>
</protein>
<dbReference type="AlphaFoldDB" id="A0A150WJ92"/>
<dbReference type="InterPro" id="IPR025640">
    <property type="entry name" value="GYF_2"/>
</dbReference>
<dbReference type="OrthoDB" id="5293768at2"/>
<dbReference type="EMBL" id="LUKE01000003">
    <property type="protein sequence ID" value="KYG63838.1"/>
    <property type="molecule type" value="Genomic_DNA"/>
</dbReference>
<sequence>MKFNSWYYNRNLKPQGPISTPEMREKIRSGEIGPHDLVCAQEDGRWMAAIEWGVFEQPLFPAAQEFILGRDIVPDAKEWVLLVHDVDKRLLQEGPFSIAELRSGLQLNKIRPDQFVWKAGLTGWSRIADRPEFKEAIN</sequence>
<evidence type="ECO:0000313" key="3">
    <source>
        <dbReference type="Proteomes" id="UP000075320"/>
    </source>
</evidence>
<dbReference type="RefSeq" id="WP_061835732.1">
    <property type="nucleotide sequence ID" value="NZ_LUKE01000003.1"/>
</dbReference>
<comment type="caution">
    <text evidence="2">The sequence shown here is derived from an EMBL/GenBank/DDBJ whole genome shotgun (WGS) entry which is preliminary data.</text>
</comment>
<dbReference type="Pfam" id="PF14237">
    <property type="entry name" value="GYF_2"/>
    <property type="match status" value="2"/>
</dbReference>
<proteinExistence type="predicted"/>
<evidence type="ECO:0000259" key="1">
    <source>
        <dbReference type="Pfam" id="PF14237"/>
    </source>
</evidence>
<dbReference type="Proteomes" id="UP000075320">
    <property type="component" value="Unassembled WGS sequence"/>
</dbReference>
<keyword evidence="3" id="KW-1185">Reference proteome</keyword>